<dbReference type="InterPro" id="IPR005804">
    <property type="entry name" value="FA_desaturase_dom"/>
</dbReference>
<organism evidence="3 4">
    <name type="scientific">Parendozoicomonas haliclonae</name>
    <dbReference type="NCBI Taxonomy" id="1960125"/>
    <lineage>
        <taxon>Bacteria</taxon>
        <taxon>Pseudomonadati</taxon>
        <taxon>Pseudomonadota</taxon>
        <taxon>Gammaproteobacteria</taxon>
        <taxon>Oceanospirillales</taxon>
        <taxon>Endozoicomonadaceae</taxon>
        <taxon>Parendozoicomonas</taxon>
    </lineage>
</organism>
<dbReference type="CDD" id="cd03510">
    <property type="entry name" value="Rhizobitoxine-FADS-like"/>
    <property type="match status" value="1"/>
</dbReference>
<evidence type="ECO:0000313" key="4">
    <source>
        <dbReference type="Proteomes" id="UP000196573"/>
    </source>
</evidence>
<reference evidence="3 4" key="1">
    <citation type="submission" date="2017-03" db="EMBL/GenBank/DDBJ databases">
        <authorList>
            <person name="Afonso C.L."/>
            <person name="Miller P.J."/>
            <person name="Scott M.A."/>
            <person name="Spackman E."/>
            <person name="Goraichik I."/>
            <person name="Dimitrov K.M."/>
            <person name="Suarez D.L."/>
            <person name="Swayne D.E."/>
        </authorList>
    </citation>
    <scope>NUCLEOTIDE SEQUENCE [LARGE SCALE GENOMIC DNA]</scope>
    <source>
        <strain evidence="3">SB41UT1</strain>
    </source>
</reference>
<keyword evidence="4" id="KW-1185">Reference proteome</keyword>
<evidence type="ECO:0000259" key="2">
    <source>
        <dbReference type="Pfam" id="PF00487"/>
    </source>
</evidence>
<evidence type="ECO:0000256" key="1">
    <source>
        <dbReference type="SAM" id="Phobius"/>
    </source>
</evidence>
<dbReference type="RefSeq" id="WP_087112951.1">
    <property type="nucleotide sequence ID" value="NZ_CBCSCN010000016.1"/>
</dbReference>
<name>A0A1X7AQU7_9GAMM</name>
<keyword evidence="1" id="KW-0812">Transmembrane</keyword>
<protein>
    <submittedName>
        <fullName evidence="3">Delta(12)-fatty-acid desaturase</fullName>
        <ecNumber evidence="3">1.14.19.6</ecNumber>
    </submittedName>
</protein>
<accession>A0A1X7AQU7</accession>
<dbReference type="Pfam" id="PF00487">
    <property type="entry name" value="FA_desaturase"/>
    <property type="match status" value="1"/>
</dbReference>
<dbReference type="PANTHER" id="PTHR12879">
    <property type="entry name" value="SPHINGOLIPID DELTA 4 DESATURASE/C-4 HYDROXYLASE PROTEIN DES2"/>
    <property type="match status" value="1"/>
</dbReference>
<feature type="transmembrane region" description="Helical" evidence="1">
    <location>
        <begin position="197"/>
        <end position="219"/>
    </location>
</feature>
<feature type="transmembrane region" description="Helical" evidence="1">
    <location>
        <begin position="47"/>
        <end position="66"/>
    </location>
</feature>
<dbReference type="AlphaFoldDB" id="A0A1X7AQU7"/>
<dbReference type="EC" id="1.14.19.6" evidence="3"/>
<dbReference type="EMBL" id="FWPT01000013">
    <property type="protein sequence ID" value="SMA50512.1"/>
    <property type="molecule type" value="Genomic_DNA"/>
</dbReference>
<keyword evidence="3" id="KW-0560">Oxidoreductase</keyword>
<feature type="domain" description="Fatty acid desaturase" evidence="2">
    <location>
        <begin position="48"/>
        <end position="297"/>
    </location>
</feature>
<feature type="transmembrane region" description="Helical" evidence="1">
    <location>
        <begin position="21"/>
        <end position="41"/>
    </location>
</feature>
<keyword evidence="1" id="KW-1133">Transmembrane helix</keyword>
<sequence length="317" mass="36758">MLDYLTQEEKYQFRKANDGKAWLGFLTTWAMIIASMALVAICPNVFTVLVALLVIGGRQLALGILLHDCSHRSWFSSQKLNDRVGHWLAGIPVLVPMSFYRPYHFTHHTKTGTDDDPDVGNIRDYPISKQRFKRKLFRDLTGQSGVKSLLAMLLYVNTGRVGNARAMGQQKKALTREQILRTTLINYRDLIVFHGSAFTLLWVLGQPYLYLLWWGAYLIPFQTISRIRQIAEHGAMPELSSDDVRMTTRTTLARWWERMLFAPHFVNYHCEHHFMPTVPGYHLKQLHEMVRERGFYQEHPHALAGNYREVVRRATQG</sequence>
<dbReference type="OrthoDB" id="9800167at2"/>
<dbReference type="GO" id="GO:0042284">
    <property type="term" value="F:sphingolipid delta-4 desaturase activity"/>
    <property type="evidence" value="ECO:0007669"/>
    <property type="project" value="TreeGrafter"/>
</dbReference>
<keyword evidence="1" id="KW-0472">Membrane</keyword>
<dbReference type="GO" id="GO:0016020">
    <property type="term" value="C:membrane"/>
    <property type="evidence" value="ECO:0007669"/>
    <property type="project" value="GOC"/>
</dbReference>
<proteinExistence type="predicted"/>
<gene>
    <name evidence="3" type="primary">desA</name>
    <name evidence="3" type="ORF">EHSB41UT_04323</name>
</gene>
<dbReference type="Proteomes" id="UP000196573">
    <property type="component" value="Unassembled WGS sequence"/>
</dbReference>
<dbReference type="GO" id="GO:0102985">
    <property type="term" value="F:acyl-CoA (9+3)-desaturase activity"/>
    <property type="evidence" value="ECO:0007669"/>
    <property type="project" value="UniProtKB-EC"/>
</dbReference>
<dbReference type="GO" id="GO:0046513">
    <property type="term" value="P:ceramide biosynthetic process"/>
    <property type="evidence" value="ECO:0007669"/>
    <property type="project" value="TreeGrafter"/>
</dbReference>
<evidence type="ECO:0000313" key="3">
    <source>
        <dbReference type="EMBL" id="SMA50512.1"/>
    </source>
</evidence>
<dbReference type="PANTHER" id="PTHR12879:SF8">
    <property type="entry name" value="SPHINGOLIPID DELTA(4)-DESATURASE DES1"/>
    <property type="match status" value="1"/>
</dbReference>